<dbReference type="Proteomes" id="UP000886110">
    <property type="component" value="Unassembled WGS sequence"/>
</dbReference>
<dbReference type="InterPro" id="IPR006204">
    <property type="entry name" value="GHMP_kinase_N_dom"/>
</dbReference>
<dbReference type="SUPFAM" id="SSF54211">
    <property type="entry name" value="Ribosomal protein S5 domain 2-like"/>
    <property type="match status" value="1"/>
</dbReference>
<name>A0A7C5HFX8_UNCW3</name>
<sequence length="171" mass="18716">MGILFFKAKAKINLNLHLLPELSDKGYYPVKFLNSQLDIYDRVRIAINDKKKINLSLLCENKAMNSPVFKIEEGENIAYRVAELIKNEYGIKSGIDIEIKKNIPIKAGLGGGSCDAAAVINGMDKLFSLNLSISQKIKLAEKLGMDVCYCVVGGLCLVGGIGNIILPLPYP</sequence>
<evidence type="ECO:0000256" key="2">
    <source>
        <dbReference type="ARBA" id="ARBA00022741"/>
    </source>
</evidence>
<accession>A0A7C5HFX8</accession>
<evidence type="ECO:0000256" key="1">
    <source>
        <dbReference type="ARBA" id="ARBA00022679"/>
    </source>
</evidence>
<evidence type="ECO:0000256" key="4">
    <source>
        <dbReference type="ARBA" id="ARBA00022840"/>
    </source>
</evidence>
<dbReference type="PANTHER" id="PTHR43527:SF2">
    <property type="entry name" value="4-DIPHOSPHOCYTIDYL-2-C-METHYL-D-ERYTHRITOL KINASE, CHLOROPLASTIC"/>
    <property type="match status" value="1"/>
</dbReference>
<feature type="non-terminal residue" evidence="7">
    <location>
        <position position="171"/>
    </location>
</feature>
<evidence type="ECO:0000259" key="6">
    <source>
        <dbReference type="Pfam" id="PF00288"/>
    </source>
</evidence>
<organism evidence="7">
    <name type="scientific">candidate division WOR-3 bacterium</name>
    <dbReference type="NCBI Taxonomy" id="2052148"/>
    <lineage>
        <taxon>Bacteria</taxon>
        <taxon>Bacteria division WOR-3</taxon>
    </lineage>
</organism>
<dbReference type="GO" id="GO:0050515">
    <property type="term" value="F:4-(cytidine 5'-diphospho)-2-C-methyl-D-erythritol kinase activity"/>
    <property type="evidence" value="ECO:0007669"/>
    <property type="project" value="TreeGrafter"/>
</dbReference>
<proteinExistence type="predicted"/>
<keyword evidence="1" id="KW-0808">Transferase</keyword>
<dbReference type="PANTHER" id="PTHR43527">
    <property type="entry name" value="4-DIPHOSPHOCYTIDYL-2-C-METHYL-D-ERYTHRITOL KINASE, CHLOROPLASTIC"/>
    <property type="match status" value="1"/>
</dbReference>
<feature type="domain" description="GHMP kinase N-terminal" evidence="6">
    <location>
        <begin position="76"/>
        <end position="154"/>
    </location>
</feature>
<keyword evidence="2" id="KW-0547">Nucleotide-binding</keyword>
<keyword evidence="4" id="KW-0067">ATP-binding</keyword>
<gene>
    <name evidence="7" type="ORF">ENL19_02380</name>
</gene>
<dbReference type="AlphaFoldDB" id="A0A7C5HFX8"/>
<dbReference type="InterPro" id="IPR020568">
    <property type="entry name" value="Ribosomal_Su5_D2-typ_SF"/>
</dbReference>
<comment type="caution">
    <text evidence="7">The sequence shown here is derived from an EMBL/GenBank/DDBJ whole genome shotgun (WGS) entry which is preliminary data.</text>
</comment>
<keyword evidence="5" id="KW-0472">Membrane</keyword>
<feature type="transmembrane region" description="Helical" evidence="5">
    <location>
        <begin position="143"/>
        <end position="166"/>
    </location>
</feature>
<protein>
    <submittedName>
        <fullName evidence="7">4-(Cytidine 5'-diphospho)-2-C-methyl-D-erythritol kinase</fullName>
    </submittedName>
</protein>
<evidence type="ECO:0000256" key="3">
    <source>
        <dbReference type="ARBA" id="ARBA00022777"/>
    </source>
</evidence>
<dbReference type="EMBL" id="DRTB01000178">
    <property type="protein sequence ID" value="HHE04891.1"/>
    <property type="molecule type" value="Genomic_DNA"/>
</dbReference>
<keyword evidence="5" id="KW-0812">Transmembrane</keyword>
<evidence type="ECO:0000256" key="5">
    <source>
        <dbReference type="SAM" id="Phobius"/>
    </source>
</evidence>
<keyword evidence="5" id="KW-1133">Transmembrane helix</keyword>
<evidence type="ECO:0000313" key="7">
    <source>
        <dbReference type="EMBL" id="HHE04891.1"/>
    </source>
</evidence>
<dbReference type="GO" id="GO:0005524">
    <property type="term" value="F:ATP binding"/>
    <property type="evidence" value="ECO:0007669"/>
    <property type="project" value="UniProtKB-KW"/>
</dbReference>
<dbReference type="Gene3D" id="3.30.230.10">
    <property type="match status" value="1"/>
</dbReference>
<dbReference type="InterPro" id="IPR014721">
    <property type="entry name" value="Ribsml_uS5_D2-typ_fold_subgr"/>
</dbReference>
<reference evidence="7" key="1">
    <citation type="journal article" date="2020" name="mSystems">
        <title>Genome- and Community-Level Interaction Insights into Carbon Utilization and Element Cycling Functions of Hydrothermarchaeota in Hydrothermal Sediment.</title>
        <authorList>
            <person name="Zhou Z."/>
            <person name="Liu Y."/>
            <person name="Xu W."/>
            <person name="Pan J."/>
            <person name="Luo Z.H."/>
            <person name="Li M."/>
        </authorList>
    </citation>
    <scope>NUCLEOTIDE SEQUENCE [LARGE SCALE GENOMIC DNA]</scope>
    <source>
        <strain evidence="7">HyVt-74</strain>
    </source>
</reference>
<keyword evidence="3 7" id="KW-0418">Kinase</keyword>
<dbReference type="Pfam" id="PF00288">
    <property type="entry name" value="GHMP_kinases_N"/>
    <property type="match status" value="1"/>
</dbReference>